<organism evidence="2 3">
    <name type="scientific">Favolaschia claudopus</name>
    <dbReference type="NCBI Taxonomy" id="2862362"/>
    <lineage>
        <taxon>Eukaryota</taxon>
        <taxon>Fungi</taxon>
        <taxon>Dikarya</taxon>
        <taxon>Basidiomycota</taxon>
        <taxon>Agaricomycotina</taxon>
        <taxon>Agaricomycetes</taxon>
        <taxon>Agaricomycetidae</taxon>
        <taxon>Agaricales</taxon>
        <taxon>Marasmiineae</taxon>
        <taxon>Mycenaceae</taxon>
        <taxon>Favolaschia</taxon>
    </lineage>
</organism>
<evidence type="ECO:0000313" key="3">
    <source>
        <dbReference type="Proteomes" id="UP001362999"/>
    </source>
</evidence>
<feature type="compositionally biased region" description="Polar residues" evidence="1">
    <location>
        <begin position="61"/>
        <end position="76"/>
    </location>
</feature>
<feature type="region of interest" description="Disordered" evidence="1">
    <location>
        <begin position="1"/>
        <end position="120"/>
    </location>
</feature>
<gene>
    <name evidence="2" type="ORF">R3P38DRAFT_2800216</name>
</gene>
<reference evidence="2 3" key="1">
    <citation type="journal article" date="2024" name="J Genomics">
        <title>Draft genome sequencing and assembly of Favolaschia claudopus CIRM-BRFM 2984 isolated from oak limbs.</title>
        <authorList>
            <person name="Navarro D."/>
            <person name="Drula E."/>
            <person name="Chaduli D."/>
            <person name="Cazenave R."/>
            <person name="Ahrendt S."/>
            <person name="Wang J."/>
            <person name="Lipzen A."/>
            <person name="Daum C."/>
            <person name="Barry K."/>
            <person name="Grigoriev I.V."/>
            <person name="Favel A."/>
            <person name="Rosso M.N."/>
            <person name="Martin F."/>
        </authorList>
    </citation>
    <scope>NUCLEOTIDE SEQUENCE [LARGE SCALE GENOMIC DNA]</scope>
    <source>
        <strain evidence="2 3">CIRM-BRFM 2984</strain>
    </source>
</reference>
<accession>A0AAV9ZZ43</accession>
<evidence type="ECO:0000313" key="2">
    <source>
        <dbReference type="EMBL" id="KAK6996200.1"/>
    </source>
</evidence>
<name>A0AAV9ZZ43_9AGAR</name>
<keyword evidence="3" id="KW-1185">Reference proteome</keyword>
<sequence length="120" mass="12921">MMMAPHKPHNLTSSAPSDNELALSLPPAHSTHLEKGTGRGLESQAKELVSKRSRTRDSANEKPSVSSGESQRQLRLQNAAKGAQIPFRETLEKKSVFRHGGSGPEPEASKSRAVDPSAEI</sequence>
<comment type="caution">
    <text evidence="2">The sequence shown here is derived from an EMBL/GenBank/DDBJ whole genome shotgun (WGS) entry which is preliminary data.</text>
</comment>
<dbReference type="Proteomes" id="UP001362999">
    <property type="component" value="Unassembled WGS sequence"/>
</dbReference>
<dbReference type="AlphaFoldDB" id="A0AAV9ZZ43"/>
<evidence type="ECO:0000256" key="1">
    <source>
        <dbReference type="SAM" id="MobiDB-lite"/>
    </source>
</evidence>
<proteinExistence type="predicted"/>
<dbReference type="EMBL" id="JAWWNJ010000099">
    <property type="protein sequence ID" value="KAK6996200.1"/>
    <property type="molecule type" value="Genomic_DNA"/>
</dbReference>
<feature type="compositionally biased region" description="Basic and acidic residues" evidence="1">
    <location>
        <begin position="44"/>
        <end position="60"/>
    </location>
</feature>
<protein>
    <submittedName>
        <fullName evidence="2">Uncharacterized protein</fullName>
    </submittedName>
</protein>